<organism evidence="2 3">
    <name type="scientific">Rhodovulum marinum</name>
    <dbReference type="NCBI Taxonomy" id="320662"/>
    <lineage>
        <taxon>Bacteria</taxon>
        <taxon>Pseudomonadati</taxon>
        <taxon>Pseudomonadota</taxon>
        <taxon>Alphaproteobacteria</taxon>
        <taxon>Rhodobacterales</taxon>
        <taxon>Paracoccaceae</taxon>
        <taxon>Rhodovulum</taxon>
    </lineage>
</organism>
<feature type="chain" id="PRO_5020303894" evidence="1">
    <location>
        <begin position="30"/>
        <end position="308"/>
    </location>
</feature>
<dbReference type="Gene3D" id="2.40.10.10">
    <property type="entry name" value="Trypsin-like serine proteases"/>
    <property type="match status" value="2"/>
</dbReference>
<dbReference type="SUPFAM" id="SSF50494">
    <property type="entry name" value="Trypsin-like serine proteases"/>
    <property type="match status" value="1"/>
</dbReference>
<protein>
    <submittedName>
        <fullName evidence="2">Trypsin-like peptidase</fullName>
    </submittedName>
</protein>
<comment type="caution">
    <text evidence="2">The sequence shown here is derived from an EMBL/GenBank/DDBJ whole genome shotgun (WGS) entry which is preliminary data.</text>
</comment>
<dbReference type="Proteomes" id="UP000294835">
    <property type="component" value="Unassembled WGS sequence"/>
</dbReference>
<dbReference type="AlphaFoldDB" id="A0A4R2Q5C7"/>
<dbReference type="Pfam" id="PF13365">
    <property type="entry name" value="Trypsin_2"/>
    <property type="match status" value="1"/>
</dbReference>
<dbReference type="InterPro" id="IPR043504">
    <property type="entry name" value="Peptidase_S1_PA_chymotrypsin"/>
</dbReference>
<evidence type="ECO:0000313" key="3">
    <source>
        <dbReference type="Proteomes" id="UP000294835"/>
    </source>
</evidence>
<dbReference type="EMBL" id="SLXP01000004">
    <property type="protein sequence ID" value="TCP41875.1"/>
    <property type="molecule type" value="Genomic_DNA"/>
</dbReference>
<dbReference type="InterPro" id="IPR009003">
    <property type="entry name" value="Peptidase_S1_PA"/>
</dbReference>
<sequence>MRQVISGRLSAVGLCAAGLLGLAAMPVQAAVEKTIVYVECTTPENKASRGSGVIVSAQGHVLTARHVAPFGSTCSGSIGVADPRNAQRLVLQPATAPVDAALLRFARQDDYDFMGYCGLEDWMVRKRIVVAGFPGETETGVPSYREGILSTVLANPSGVLETDGQSVAGMSGGPVFSRNLFGLVGIVSGAEFDISGEPNYYGIIPAASIARVFGLTEAERPCYREHREFDLRDPETGAWAAIWEAGDADNHLGVFEDEGFCFVQEIWGAWNHPEDYVAVTLQEGEYVMEGKNFSGETHGASARCIAYE</sequence>
<keyword evidence="1" id="KW-0732">Signal</keyword>
<reference evidence="2 3" key="1">
    <citation type="submission" date="2019-03" db="EMBL/GenBank/DDBJ databases">
        <title>Genomic Encyclopedia of Type Strains, Phase IV (KMG-IV): sequencing the most valuable type-strain genomes for metagenomic binning, comparative biology and taxonomic classification.</title>
        <authorList>
            <person name="Goeker M."/>
        </authorList>
    </citation>
    <scope>NUCLEOTIDE SEQUENCE [LARGE SCALE GENOMIC DNA]</scope>
    <source>
        <strain evidence="2 3">DSM 18063</strain>
    </source>
</reference>
<accession>A0A4R2Q5C7</accession>
<name>A0A4R2Q5C7_9RHOB</name>
<evidence type="ECO:0000313" key="2">
    <source>
        <dbReference type="EMBL" id="TCP41875.1"/>
    </source>
</evidence>
<evidence type="ECO:0000256" key="1">
    <source>
        <dbReference type="SAM" id="SignalP"/>
    </source>
</evidence>
<keyword evidence="3" id="KW-1185">Reference proteome</keyword>
<gene>
    <name evidence="2" type="ORF">EV662_104219</name>
</gene>
<feature type="signal peptide" evidence="1">
    <location>
        <begin position="1"/>
        <end position="29"/>
    </location>
</feature>
<proteinExistence type="predicted"/>
<dbReference type="RefSeq" id="WP_207903603.1">
    <property type="nucleotide sequence ID" value="NZ_SLXP01000004.1"/>
</dbReference>